<evidence type="ECO:0000256" key="4">
    <source>
        <dbReference type="ARBA" id="ARBA00022272"/>
    </source>
</evidence>
<evidence type="ECO:0000313" key="10">
    <source>
        <dbReference type="EMBL" id="QGJ84184.1"/>
    </source>
</evidence>
<evidence type="ECO:0000256" key="5">
    <source>
        <dbReference type="ARBA" id="ARBA00022605"/>
    </source>
</evidence>
<keyword evidence="7" id="KW-0057">Aromatic amino acid biosynthesis</keyword>
<comment type="catalytic activity">
    <reaction evidence="1">
        <text>N-(5-phospho-beta-D-ribosyl)anthranilate = 1-(2-carboxyphenylamino)-1-deoxy-D-ribulose 5-phosphate</text>
        <dbReference type="Rhea" id="RHEA:21540"/>
        <dbReference type="ChEBI" id="CHEBI:18277"/>
        <dbReference type="ChEBI" id="CHEBI:58613"/>
        <dbReference type="EC" id="5.3.1.24"/>
    </reaction>
</comment>
<proteinExistence type="predicted"/>
<dbReference type="InterPro" id="IPR044643">
    <property type="entry name" value="TrpF_fam"/>
</dbReference>
<keyword evidence="12" id="KW-0614">Plasmid</keyword>
<organism evidence="12">
    <name type="scientific">Klebsiella pneumoniae</name>
    <dbReference type="NCBI Taxonomy" id="573"/>
    <lineage>
        <taxon>Bacteria</taxon>
        <taxon>Pseudomonadati</taxon>
        <taxon>Pseudomonadota</taxon>
        <taxon>Gammaproteobacteria</taxon>
        <taxon>Enterobacterales</taxon>
        <taxon>Enterobacteriaceae</taxon>
        <taxon>Klebsiella/Raoultella group</taxon>
        <taxon>Klebsiella</taxon>
        <taxon>Klebsiella pneumoniae complex</taxon>
    </lineage>
</organism>
<name>A0A649V165_KLEPN</name>
<evidence type="ECO:0000259" key="9">
    <source>
        <dbReference type="Pfam" id="PF00697"/>
    </source>
</evidence>
<dbReference type="Pfam" id="PF00697">
    <property type="entry name" value="PRAI"/>
    <property type="match status" value="1"/>
</dbReference>
<dbReference type="EMBL" id="MN370928">
    <property type="protein sequence ID" value="QGJ84188.1"/>
    <property type="molecule type" value="Genomic_DNA"/>
</dbReference>
<gene>
    <name evidence="12" type="primary">trpF</name>
</gene>
<dbReference type="EC" id="5.3.1.24" evidence="3"/>
<dbReference type="PANTHER" id="PTHR42894:SF1">
    <property type="entry name" value="N-(5'-PHOSPHORIBOSYL)ANTHRANILATE ISOMERASE"/>
    <property type="match status" value="1"/>
</dbReference>
<dbReference type="InterPro" id="IPR013785">
    <property type="entry name" value="Aldolase_TIM"/>
</dbReference>
<dbReference type="Gene3D" id="3.20.20.70">
    <property type="entry name" value="Aldolase class I"/>
    <property type="match status" value="1"/>
</dbReference>
<feature type="domain" description="N-(5'phosphoribosyl) anthranilate isomerase (PRAI)" evidence="9">
    <location>
        <begin position="5"/>
        <end position="69"/>
    </location>
</feature>
<evidence type="ECO:0000256" key="7">
    <source>
        <dbReference type="ARBA" id="ARBA00023141"/>
    </source>
</evidence>
<comment type="pathway">
    <text evidence="2">Amino-acid biosynthesis; L-tryptophan biosynthesis; L-tryptophan from chorismate: step 3/5.</text>
</comment>
<feature type="non-terminal residue" evidence="12">
    <location>
        <position position="70"/>
    </location>
</feature>
<dbReference type="PANTHER" id="PTHR42894">
    <property type="entry name" value="N-(5'-PHOSPHORIBOSYL)ANTHRANILATE ISOMERASE"/>
    <property type="match status" value="1"/>
</dbReference>
<dbReference type="AlphaFoldDB" id="A0A649V165"/>
<accession>A0A649V165</accession>
<dbReference type="EMBL" id="MN370927">
    <property type="protein sequence ID" value="QGJ84184.1"/>
    <property type="molecule type" value="Genomic_DNA"/>
</dbReference>
<keyword evidence="6" id="KW-0822">Tryptophan biosynthesis</keyword>
<geneLocation type="plasmid" evidence="10">
    <name>pNDM1-M11</name>
</geneLocation>
<evidence type="ECO:0000313" key="11">
    <source>
        <dbReference type="EMBL" id="QGJ84188.1"/>
    </source>
</evidence>
<dbReference type="InterPro" id="IPR011060">
    <property type="entry name" value="RibuloseP-bd_barrel"/>
</dbReference>
<evidence type="ECO:0000313" key="12">
    <source>
        <dbReference type="EMBL" id="QGJ84192.1"/>
    </source>
</evidence>
<evidence type="ECO:0000256" key="6">
    <source>
        <dbReference type="ARBA" id="ARBA00022822"/>
    </source>
</evidence>
<dbReference type="EMBL" id="MN370929">
    <property type="protein sequence ID" value="QGJ84192.1"/>
    <property type="molecule type" value="Genomic_DNA"/>
</dbReference>
<keyword evidence="8 12" id="KW-0413">Isomerase</keyword>
<protein>
    <recommendedName>
        <fullName evidence="4">N-(5'-phosphoribosyl)anthranilate isomerase</fullName>
        <ecNumber evidence="3">5.3.1.24</ecNumber>
    </recommendedName>
</protein>
<evidence type="ECO:0000256" key="3">
    <source>
        <dbReference type="ARBA" id="ARBA00012572"/>
    </source>
</evidence>
<sequence>MPAKIKICGISTPEALDATIAARADYAGLVFYPASPRAVTSNVAGALTSRAAGQIAMVGLFVDADDAVIA</sequence>
<dbReference type="UniPathway" id="UPA00035">
    <property type="reaction ID" value="UER00042"/>
</dbReference>
<geneLocation type="plasmid" evidence="12">
    <name>pNDM1-M118</name>
</geneLocation>
<keyword evidence="5" id="KW-0028">Amino-acid biosynthesis</keyword>
<geneLocation type="plasmid" evidence="11">
    <name>pNDM1-M33</name>
</geneLocation>
<dbReference type="GO" id="GO:0000162">
    <property type="term" value="P:L-tryptophan biosynthetic process"/>
    <property type="evidence" value="ECO:0007669"/>
    <property type="project" value="UniProtKB-UniPathway"/>
</dbReference>
<reference evidence="12" key="1">
    <citation type="submission" date="2019-08" db="EMBL/GenBank/DDBJ databases">
        <title>Genetic characterization and transfer potential of blaNDM-1 in Klebsiella pneumoniae.</title>
        <authorList>
            <person name="Kiddee A."/>
            <person name="Assawatheptawee K."/>
            <person name="Tansawai U."/>
            <person name="Walsh T."/>
            <person name="Niumsup P.R."/>
        </authorList>
    </citation>
    <scope>NUCLEOTIDE SEQUENCE</scope>
    <source>
        <strain evidence="10">M11</strain>
        <strain evidence="12">M118</strain>
        <strain evidence="11">M33</strain>
        <plasmid evidence="10">pNDM1-M11</plasmid>
        <plasmid evidence="12">pNDM1-M118</plasmid>
        <plasmid evidence="11">pNDM1-M33</plasmid>
    </source>
</reference>
<evidence type="ECO:0000256" key="1">
    <source>
        <dbReference type="ARBA" id="ARBA00001164"/>
    </source>
</evidence>
<evidence type="ECO:0000256" key="2">
    <source>
        <dbReference type="ARBA" id="ARBA00004664"/>
    </source>
</evidence>
<dbReference type="InterPro" id="IPR001240">
    <property type="entry name" value="PRAI_dom"/>
</dbReference>
<evidence type="ECO:0000256" key="8">
    <source>
        <dbReference type="ARBA" id="ARBA00023235"/>
    </source>
</evidence>
<dbReference type="SUPFAM" id="SSF51366">
    <property type="entry name" value="Ribulose-phoshate binding barrel"/>
    <property type="match status" value="1"/>
</dbReference>
<dbReference type="GO" id="GO:0004640">
    <property type="term" value="F:phosphoribosylanthranilate isomerase activity"/>
    <property type="evidence" value="ECO:0007669"/>
    <property type="project" value="UniProtKB-EC"/>
</dbReference>